<name>A0A347ZUU1_9CHLR</name>
<dbReference type="CDD" id="cd05009">
    <property type="entry name" value="SIS_GlmS_GlmD_2"/>
    <property type="match status" value="1"/>
</dbReference>
<sequence length="345" mass="38041">MQQENGKFTREEILSQPDTWAETLAYLEKDWKSGLPDVGAYDEVILSGCGSTYYLSIWAARLLQRKTGVTCIPVPGSEIWYSGEDWIHPDRKTLFIAISRSGLTTETLHALDYFLKAGQGDALAVTCYGDSPLAKSAPKAVITSAGMENSVAQTRSFTNMMWALMRLANGDIPSGLPAQVSQVGKQLLANYQSTSREIGANLEIERFFFLGDGPLYGLALEVMLKMKEMSLSYSEAYHFLEFRHGPMSVINDHSLVVGLANPQQAAYEMPVLQQMRELGARTLAVGGLTETPAAADTFYRLDGSLPYDWSFATYLPLIQLIAFERSLAKGLNPDKPENLTAVVEL</sequence>
<gene>
    <name evidence="3" type="ORF">DFR64_0198</name>
</gene>
<dbReference type="GO" id="GO:1901135">
    <property type="term" value="P:carbohydrate derivative metabolic process"/>
    <property type="evidence" value="ECO:0007669"/>
    <property type="project" value="InterPro"/>
</dbReference>
<evidence type="ECO:0000313" key="3">
    <source>
        <dbReference type="EMBL" id="REG10343.1"/>
    </source>
</evidence>
<evidence type="ECO:0000313" key="4">
    <source>
        <dbReference type="Proteomes" id="UP000256388"/>
    </source>
</evidence>
<keyword evidence="1" id="KW-0677">Repeat</keyword>
<feature type="domain" description="SIS" evidence="2">
    <location>
        <begin position="194"/>
        <end position="336"/>
    </location>
</feature>
<dbReference type="AlphaFoldDB" id="A0A347ZUU1"/>
<proteinExistence type="predicted"/>
<dbReference type="PANTHER" id="PTHR10937">
    <property type="entry name" value="GLUCOSAMINE--FRUCTOSE-6-PHOSPHATE AMINOTRANSFERASE, ISOMERIZING"/>
    <property type="match status" value="1"/>
</dbReference>
<keyword evidence="3" id="KW-0808">Transferase</keyword>
<dbReference type="RefSeq" id="WP_116223531.1">
    <property type="nucleotide sequence ID" value="NZ_AP018437.1"/>
</dbReference>
<dbReference type="SUPFAM" id="SSF53697">
    <property type="entry name" value="SIS domain"/>
    <property type="match status" value="1"/>
</dbReference>
<dbReference type="OrthoDB" id="9779207at2"/>
<dbReference type="InterPro" id="IPR046348">
    <property type="entry name" value="SIS_dom_sf"/>
</dbReference>
<dbReference type="CDD" id="cd05008">
    <property type="entry name" value="SIS_GlmS_GlmD_1"/>
    <property type="match status" value="1"/>
</dbReference>
<dbReference type="GO" id="GO:0008483">
    <property type="term" value="F:transaminase activity"/>
    <property type="evidence" value="ECO:0007669"/>
    <property type="project" value="UniProtKB-KW"/>
</dbReference>
<protein>
    <submittedName>
        <fullName evidence="3">Glucosamine--fructose-6-phosphate aminotransferase (Isomerizing)</fullName>
    </submittedName>
</protein>
<dbReference type="EMBL" id="QUMS01000001">
    <property type="protein sequence ID" value="REG10343.1"/>
    <property type="molecule type" value="Genomic_DNA"/>
</dbReference>
<keyword evidence="4" id="KW-1185">Reference proteome</keyword>
<dbReference type="PANTHER" id="PTHR10937:SF4">
    <property type="entry name" value="GLUCOSAMINE-6-PHOSPHATE DEAMINASE"/>
    <property type="match status" value="1"/>
</dbReference>
<keyword evidence="3" id="KW-0032">Aminotransferase</keyword>
<dbReference type="PROSITE" id="PS51464">
    <property type="entry name" value="SIS"/>
    <property type="match status" value="2"/>
</dbReference>
<dbReference type="Proteomes" id="UP000256388">
    <property type="component" value="Unassembled WGS sequence"/>
</dbReference>
<evidence type="ECO:0000259" key="2">
    <source>
        <dbReference type="PROSITE" id="PS51464"/>
    </source>
</evidence>
<organism evidence="3 4">
    <name type="scientific">Pelolinea submarina</name>
    <dbReference type="NCBI Taxonomy" id="913107"/>
    <lineage>
        <taxon>Bacteria</taxon>
        <taxon>Bacillati</taxon>
        <taxon>Chloroflexota</taxon>
        <taxon>Anaerolineae</taxon>
        <taxon>Anaerolineales</taxon>
        <taxon>Anaerolineaceae</taxon>
        <taxon>Pelolinea</taxon>
    </lineage>
</organism>
<dbReference type="InterPro" id="IPR035466">
    <property type="entry name" value="GlmS/AgaS_SIS"/>
</dbReference>
<comment type="caution">
    <text evidence="3">The sequence shown here is derived from an EMBL/GenBank/DDBJ whole genome shotgun (WGS) entry which is preliminary data.</text>
</comment>
<dbReference type="Pfam" id="PF01380">
    <property type="entry name" value="SIS"/>
    <property type="match status" value="2"/>
</dbReference>
<dbReference type="Gene3D" id="3.40.50.10490">
    <property type="entry name" value="Glucose-6-phosphate isomerase like protein, domain 1"/>
    <property type="match status" value="2"/>
</dbReference>
<feature type="domain" description="SIS" evidence="2">
    <location>
        <begin position="34"/>
        <end position="177"/>
    </location>
</feature>
<evidence type="ECO:0000256" key="1">
    <source>
        <dbReference type="ARBA" id="ARBA00022737"/>
    </source>
</evidence>
<reference evidence="3 4" key="1">
    <citation type="submission" date="2018-08" db="EMBL/GenBank/DDBJ databases">
        <title>Genomic Encyclopedia of Type Strains, Phase IV (KMG-IV): sequencing the most valuable type-strain genomes for metagenomic binning, comparative biology and taxonomic classification.</title>
        <authorList>
            <person name="Goeker M."/>
        </authorList>
    </citation>
    <scope>NUCLEOTIDE SEQUENCE [LARGE SCALE GENOMIC DNA]</scope>
    <source>
        <strain evidence="3 4">DSM 23923</strain>
    </source>
</reference>
<dbReference type="InterPro" id="IPR001347">
    <property type="entry name" value="SIS_dom"/>
</dbReference>
<accession>A0A347ZUU1</accession>
<dbReference type="GO" id="GO:0097367">
    <property type="term" value="F:carbohydrate derivative binding"/>
    <property type="evidence" value="ECO:0007669"/>
    <property type="project" value="InterPro"/>
</dbReference>
<dbReference type="InterPro" id="IPR035490">
    <property type="entry name" value="GlmS/FrlB_SIS"/>
</dbReference>